<protein>
    <submittedName>
        <fullName evidence="2">VirB4-like ATPase</fullName>
    </submittedName>
</protein>
<geneLocation type="plasmid" evidence="2">
    <name>pE1077-217</name>
</geneLocation>
<dbReference type="AlphaFoldDB" id="A0A6M4PB54"/>
<dbReference type="EMBL" id="MT074686">
    <property type="protein sequence ID" value="QJS07011.1"/>
    <property type="molecule type" value="Genomic_DNA"/>
</dbReference>
<dbReference type="InterPro" id="IPR051162">
    <property type="entry name" value="T4SS_component"/>
</dbReference>
<dbReference type="Gene3D" id="3.40.50.300">
    <property type="entry name" value="P-loop containing nucleotide triphosphate hydrolases"/>
    <property type="match status" value="2"/>
</dbReference>
<proteinExistence type="predicted"/>
<dbReference type="SUPFAM" id="SSF52540">
    <property type="entry name" value="P-loop containing nucleoside triphosphate hydrolases"/>
    <property type="match status" value="1"/>
</dbReference>
<reference evidence="2" key="1">
    <citation type="submission" date="2020-02" db="EMBL/GenBank/DDBJ databases">
        <authorList>
            <person name="Du X.-D."/>
        </authorList>
    </citation>
    <scope>NUCLEOTIDE SEQUENCE</scope>
    <source>
        <strain evidence="2">E1077</strain>
        <plasmid evidence="2">pE1077-217</plasmid>
    </source>
</reference>
<keyword evidence="2" id="KW-0614">Plasmid</keyword>
<gene>
    <name evidence="2" type="primary">virB4</name>
</gene>
<evidence type="ECO:0000313" key="2">
    <source>
        <dbReference type="EMBL" id="QJS07011.1"/>
    </source>
</evidence>
<feature type="coiled-coil region" evidence="1">
    <location>
        <begin position="101"/>
        <end position="128"/>
    </location>
</feature>
<dbReference type="InterPro" id="IPR027417">
    <property type="entry name" value="P-loop_NTPase"/>
</dbReference>
<dbReference type="PANTHER" id="PTHR30121">
    <property type="entry name" value="UNCHARACTERIZED PROTEIN YJGR-RELATED"/>
    <property type="match status" value="1"/>
</dbReference>
<name>A0A6M4PB54_ENTFC</name>
<evidence type="ECO:0000256" key="1">
    <source>
        <dbReference type="SAM" id="Coils"/>
    </source>
</evidence>
<organism evidence="2">
    <name type="scientific">Enterococcus faecium</name>
    <name type="common">Streptococcus faecium</name>
    <dbReference type="NCBI Taxonomy" id="1352"/>
    <lineage>
        <taxon>Bacteria</taxon>
        <taxon>Bacillati</taxon>
        <taxon>Bacillota</taxon>
        <taxon>Bacilli</taxon>
        <taxon>Lactobacillales</taxon>
        <taxon>Enterococcaceae</taxon>
        <taxon>Enterococcus</taxon>
    </lineage>
</organism>
<dbReference type="PANTHER" id="PTHR30121:SF6">
    <property type="entry name" value="SLR6007 PROTEIN"/>
    <property type="match status" value="1"/>
</dbReference>
<accession>A0A6M4PB54</accession>
<keyword evidence="1" id="KW-0175">Coiled coil</keyword>
<sequence>MYMLEAIKTAFSPQNDQKVLDPLKQLGNREIEILKSKGYDLDFLKQVMPQGGLNFDEEYVTYGNGYSRCVTVYHYTKNPTLFWLANLMNNPHTVATLDVSTDEKQKVIDQINRALDELNDRSDNERKATDRNKSAEEYLELAEYARKLTSNGEISKQVKVRVHVYGNTIQEVDERAQELIENLKGMDYRAVTYLHKTKRDWQSMFTMFDEQAEWFGNIKGQSLPSLNIGGGFPFHHQTLKDPGGTQYGETMTGGPFVWNATYKNSVRLSTNTLLLGMMGAGKSTVLKMIAEAHLAAGDFIWGFEKGKDFIPFLKEYNGIMVRLDGSDGMINPLEIFATRTYDEASSLYDDGSVKDLKINEAASYQTHLDKVVYQVQLVSPQLKGTMKAEFKTYLNRFYEEYGTVPRGFTSSNSRSNTETQVTGKDPEAYPTFKEFLDFLGQLELPGASQEKKNRKEEMESIVESLCETYGMIFDGHSTIRHLDQQQLVFFDIDSITGLDRGVQQCQMYMAMTLIWNQALIQGRRQRRLIKEKQMEEQDFKRFLAMIDECHNAINPDFIETVNYVTNFQREMRKVEAMTVLATQSPQEMVPENMSSDNFSKLKKVFEFSSTKIFMRMDESILRHIEGLVGKSMTNSELESIPQQNQGDAVINFGSKETIRVHFSPNKRQLKLFDGGK</sequence>